<keyword evidence="2" id="KW-1185">Reference proteome</keyword>
<gene>
    <name evidence="1" type="ORF">BBW65_00560</name>
</gene>
<organism evidence="1 2">
    <name type="scientific">Helicobacter enhydrae</name>
    <dbReference type="NCBI Taxonomy" id="222136"/>
    <lineage>
        <taxon>Bacteria</taxon>
        <taxon>Pseudomonadati</taxon>
        <taxon>Campylobacterota</taxon>
        <taxon>Epsilonproteobacteria</taxon>
        <taxon>Campylobacterales</taxon>
        <taxon>Helicobacteraceae</taxon>
        <taxon>Helicobacter</taxon>
    </lineage>
</organism>
<dbReference type="Gene3D" id="3.40.50.1820">
    <property type="entry name" value="alpha/beta hydrolase"/>
    <property type="match status" value="1"/>
</dbReference>
<dbReference type="NCBIfam" id="NF033854">
    <property type="entry name" value="esterase_BioV"/>
    <property type="match status" value="1"/>
</dbReference>
<proteinExistence type="predicted"/>
<dbReference type="AlphaFoldDB" id="A0A1B1U3R3"/>
<accession>A0A1B1U3R3</accession>
<dbReference type="SUPFAM" id="SSF53474">
    <property type="entry name" value="alpha/beta-Hydrolases"/>
    <property type="match status" value="1"/>
</dbReference>
<evidence type="ECO:0008006" key="3">
    <source>
        <dbReference type="Google" id="ProtNLM"/>
    </source>
</evidence>
<evidence type="ECO:0000313" key="2">
    <source>
        <dbReference type="Proteomes" id="UP000092884"/>
    </source>
</evidence>
<dbReference type="STRING" id="222136.BBW65_00560"/>
<evidence type="ECO:0000313" key="1">
    <source>
        <dbReference type="EMBL" id="ANV97400.1"/>
    </source>
</evidence>
<name>A0A1B1U3R3_9HELI</name>
<dbReference type="RefSeq" id="WP_066338345.1">
    <property type="nucleotide sequence ID" value="NZ_CP016503.1"/>
</dbReference>
<sequence>MKKFPNFFSGFCFQNEGVLFEHLANLQMPYSFSGFSYGSILAFRATLQSLKNHQRVQKLNLFSPAFFQNQSPAFLRMQILGYKQNPQNYIKKFLDLCHFNHQNFLKIGTLEELQDLLYFQWNPKDLEWLVAQGVEIEVFLGAKDQVICAESVRRFFTPFAQIRIYANHSHCLQDIRA</sequence>
<dbReference type="ESTHER" id="9heli-a0a1b1u3r3">
    <property type="family name" value="AlphaBeta_hydrolase"/>
</dbReference>
<dbReference type="Proteomes" id="UP000092884">
    <property type="component" value="Chromosome"/>
</dbReference>
<dbReference type="OrthoDB" id="5343449at2"/>
<protein>
    <recommendedName>
        <fullName evidence="3">Pimelyl-ACP methyl ester esterase BioV</fullName>
    </recommendedName>
</protein>
<dbReference type="KEGG" id="het:BBW65_00560"/>
<dbReference type="EMBL" id="CP016503">
    <property type="protein sequence ID" value="ANV97400.1"/>
    <property type="molecule type" value="Genomic_DNA"/>
</dbReference>
<reference evidence="2" key="1">
    <citation type="submission" date="2016-07" db="EMBL/GenBank/DDBJ databases">
        <authorList>
            <person name="Florea S."/>
            <person name="Webb J.S."/>
            <person name="Jaromczyk J."/>
            <person name="Schardl C.L."/>
        </authorList>
    </citation>
    <scope>NUCLEOTIDE SEQUENCE [LARGE SCALE GENOMIC DNA]</scope>
    <source>
        <strain evidence="2">MIT 01-6242</strain>
    </source>
</reference>
<dbReference type="InterPro" id="IPR029058">
    <property type="entry name" value="AB_hydrolase_fold"/>
</dbReference>